<feature type="compositionally biased region" description="Acidic residues" evidence="1">
    <location>
        <begin position="129"/>
        <end position="141"/>
    </location>
</feature>
<protein>
    <submittedName>
        <fullName evidence="2">Uncharacterized protein</fullName>
    </submittedName>
</protein>
<dbReference type="AlphaFoldDB" id="A0A484AS17"/>
<organism evidence="2 3">
    <name type="scientific">Drosophila navojoa</name>
    <name type="common">Fruit fly</name>
    <dbReference type="NCBI Taxonomy" id="7232"/>
    <lineage>
        <taxon>Eukaryota</taxon>
        <taxon>Metazoa</taxon>
        <taxon>Ecdysozoa</taxon>
        <taxon>Arthropoda</taxon>
        <taxon>Hexapoda</taxon>
        <taxon>Insecta</taxon>
        <taxon>Pterygota</taxon>
        <taxon>Neoptera</taxon>
        <taxon>Endopterygota</taxon>
        <taxon>Diptera</taxon>
        <taxon>Brachycera</taxon>
        <taxon>Muscomorpha</taxon>
        <taxon>Ephydroidea</taxon>
        <taxon>Drosophilidae</taxon>
        <taxon>Drosophila</taxon>
    </lineage>
</organism>
<dbReference type="OrthoDB" id="7871355at2759"/>
<sequence length="141" mass="15153">MEKECADEMPFNPFYIGPHPSQACSNSKPAVETGRQCSPNYTDTQSLAANPPGPHSSSSQADCSQTTKGNTPAKPAAAPAAAPCGHYPCNDQQSESISNWPSQTDFTAAAASLMALLSAVMHQQQQQQEQEEQQQQEQEQE</sequence>
<reference evidence="2 3" key="1">
    <citation type="journal article" date="2019" name="J. Hered.">
        <title>An Improved Genome Assembly for Drosophila navojoa, the Basal Species in the mojavensis Cluster.</title>
        <authorList>
            <person name="Vanderlinde T."/>
            <person name="Dupim E.G."/>
            <person name="Nazario-Yepiz N.O."/>
            <person name="Carvalho A.B."/>
        </authorList>
    </citation>
    <scope>NUCLEOTIDE SEQUENCE [LARGE SCALE GENOMIC DNA]</scope>
    <source>
        <strain evidence="2">Navoj_Jal97</strain>
        <tissue evidence="2">Whole organism</tissue>
    </source>
</reference>
<feature type="compositionally biased region" description="Polar residues" evidence="1">
    <location>
        <begin position="35"/>
        <end position="48"/>
    </location>
</feature>
<evidence type="ECO:0000313" key="2">
    <source>
        <dbReference type="EMBL" id="TDG39467.1"/>
    </source>
</evidence>
<comment type="caution">
    <text evidence="2">The sequence shown here is derived from an EMBL/GenBank/DDBJ whole genome shotgun (WGS) entry which is preliminary data.</text>
</comment>
<evidence type="ECO:0000313" key="3">
    <source>
        <dbReference type="Proteomes" id="UP000295192"/>
    </source>
</evidence>
<dbReference type="Proteomes" id="UP000295192">
    <property type="component" value="Unassembled WGS sequence"/>
</dbReference>
<keyword evidence="3" id="KW-1185">Reference proteome</keyword>
<feature type="compositionally biased region" description="Polar residues" evidence="1">
    <location>
        <begin position="90"/>
        <end position="103"/>
    </location>
</feature>
<gene>
    <name evidence="2" type="ORF">AWZ03_014112</name>
</gene>
<feature type="compositionally biased region" description="Low complexity" evidence="1">
    <location>
        <begin position="72"/>
        <end position="83"/>
    </location>
</feature>
<dbReference type="EMBL" id="LSRL02001023">
    <property type="protein sequence ID" value="TDG39467.1"/>
    <property type="molecule type" value="Genomic_DNA"/>
</dbReference>
<proteinExistence type="predicted"/>
<accession>A0A484AS17</accession>
<evidence type="ECO:0000256" key="1">
    <source>
        <dbReference type="SAM" id="MobiDB-lite"/>
    </source>
</evidence>
<name>A0A484AS17_DRONA</name>
<feature type="region of interest" description="Disordered" evidence="1">
    <location>
        <begin position="1"/>
        <end position="103"/>
    </location>
</feature>
<feature type="compositionally biased region" description="Polar residues" evidence="1">
    <location>
        <begin position="55"/>
        <end position="70"/>
    </location>
</feature>
<feature type="region of interest" description="Disordered" evidence="1">
    <location>
        <begin position="120"/>
        <end position="141"/>
    </location>
</feature>